<evidence type="ECO:0000256" key="7">
    <source>
        <dbReference type="ARBA" id="ARBA00023125"/>
    </source>
</evidence>
<dbReference type="Pfam" id="PF00096">
    <property type="entry name" value="zf-C2H2"/>
    <property type="match status" value="2"/>
</dbReference>
<dbReference type="GO" id="GO:0010468">
    <property type="term" value="P:regulation of gene expression"/>
    <property type="evidence" value="ECO:0007669"/>
    <property type="project" value="TreeGrafter"/>
</dbReference>
<reference evidence="14" key="1">
    <citation type="submission" date="2022-01" db="EMBL/GenBank/DDBJ databases">
        <authorList>
            <person name="King R."/>
        </authorList>
    </citation>
    <scope>NUCLEOTIDE SEQUENCE</scope>
</reference>
<evidence type="ECO:0000256" key="5">
    <source>
        <dbReference type="ARBA" id="ARBA00022833"/>
    </source>
</evidence>
<dbReference type="InterPro" id="IPR036236">
    <property type="entry name" value="Znf_C2H2_sf"/>
</dbReference>
<feature type="domain" description="C2H2-type" evidence="12">
    <location>
        <begin position="253"/>
        <end position="280"/>
    </location>
</feature>
<keyword evidence="4 10" id="KW-0863">Zinc-finger</keyword>
<evidence type="ECO:0000256" key="6">
    <source>
        <dbReference type="ARBA" id="ARBA00023015"/>
    </source>
</evidence>
<feature type="domain" description="ZAD" evidence="13">
    <location>
        <begin position="4"/>
        <end position="76"/>
    </location>
</feature>
<feature type="binding site" evidence="11">
    <location>
        <position position="52"/>
    </location>
    <ligand>
        <name>Zn(2+)</name>
        <dbReference type="ChEBI" id="CHEBI:29105"/>
    </ligand>
</feature>
<keyword evidence="2 11" id="KW-0479">Metal-binding</keyword>
<sequence>MNGSICRLCGDTKDSQSLSADITDTSIKSQLETLKINLDDDKFLPNSVCFSCVDTLEVCSKFAQKVAEVQERLKNDLLQQLNSVTYDDFEHFELKIERLDENFPKKSTTIERNRGIKMRREVLKYTMSDLFKDELSQGKFSSEIDQMPVQDSTDVLKNIGWFNYEWKCQGCNGIFSNVMDLEKHSMKCIKKRCINSCQSCLKEFPSYSTFLNHIVDRHQSLLKFSCIICSEFHWNFIDLFQHITTSHSEYSTFFCLYCGKFFFTGALLRDHLMIHRPELELPEYFCDICGTKTYKKQILLSHMSRFHLERRFTCECCAFSFKYRAELIQHQQSQHSDECNEECKFCGKKFKNKRKLRRHVRNMHEETGIVLNCEHCGKASKNMKAHKTHMKIHSDKSCFQCTYCSRTFKHSSGFKYHLRIHTGEKPYVCPKCDQKFIDWPNCKKHIRSSHGLTDVKPIQIQMGK</sequence>
<evidence type="ECO:0000256" key="11">
    <source>
        <dbReference type="PROSITE-ProRule" id="PRU01263"/>
    </source>
</evidence>
<feature type="domain" description="C2H2-type" evidence="12">
    <location>
        <begin position="341"/>
        <end position="364"/>
    </location>
</feature>
<dbReference type="Proteomes" id="UP001153620">
    <property type="component" value="Chromosome 4"/>
</dbReference>
<dbReference type="PROSITE" id="PS51915">
    <property type="entry name" value="ZAD"/>
    <property type="match status" value="1"/>
</dbReference>
<dbReference type="InterPro" id="IPR012934">
    <property type="entry name" value="Znf_AD"/>
</dbReference>
<keyword evidence="6" id="KW-0805">Transcription regulation</keyword>
<dbReference type="SUPFAM" id="SSF57667">
    <property type="entry name" value="beta-beta-alpha zinc fingers"/>
    <property type="match status" value="4"/>
</dbReference>
<dbReference type="PROSITE" id="PS50157">
    <property type="entry name" value="ZINC_FINGER_C2H2_2"/>
    <property type="match status" value="6"/>
</dbReference>
<evidence type="ECO:0000259" key="12">
    <source>
        <dbReference type="PROSITE" id="PS50157"/>
    </source>
</evidence>
<evidence type="ECO:0000256" key="9">
    <source>
        <dbReference type="ARBA" id="ARBA00023242"/>
    </source>
</evidence>
<feature type="domain" description="C2H2-type" evidence="12">
    <location>
        <begin position="371"/>
        <end position="398"/>
    </location>
</feature>
<dbReference type="GO" id="GO:0008270">
    <property type="term" value="F:zinc ion binding"/>
    <property type="evidence" value="ECO:0007669"/>
    <property type="project" value="UniProtKB-UniRule"/>
</dbReference>
<evidence type="ECO:0000256" key="10">
    <source>
        <dbReference type="PROSITE-ProRule" id="PRU00042"/>
    </source>
</evidence>
<keyword evidence="7" id="KW-0238">DNA-binding</keyword>
<feature type="binding site" evidence="11">
    <location>
        <position position="9"/>
    </location>
    <ligand>
        <name>Zn(2+)</name>
        <dbReference type="ChEBI" id="CHEBI:29105"/>
    </ligand>
</feature>
<feature type="binding site" evidence="11">
    <location>
        <position position="49"/>
    </location>
    <ligand>
        <name>Zn(2+)</name>
        <dbReference type="ChEBI" id="CHEBI:29105"/>
    </ligand>
</feature>
<dbReference type="AlphaFoldDB" id="A0A9N9S4V8"/>
<evidence type="ECO:0000313" key="14">
    <source>
        <dbReference type="EMBL" id="CAG9810917.1"/>
    </source>
</evidence>
<dbReference type="OrthoDB" id="1095242at2759"/>
<feature type="binding site" evidence="11">
    <location>
        <position position="6"/>
    </location>
    <ligand>
        <name>Zn(2+)</name>
        <dbReference type="ChEBI" id="CHEBI:29105"/>
    </ligand>
</feature>
<name>A0A9N9S4V8_9DIPT</name>
<dbReference type="InterPro" id="IPR013087">
    <property type="entry name" value="Znf_C2H2_type"/>
</dbReference>
<evidence type="ECO:0000313" key="15">
    <source>
        <dbReference type="Proteomes" id="UP001153620"/>
    </source>
</evidence>
<protein>
    <submittedName>
        <fullName evidence="14">Uncharacterized protein</fullName>
    </submittedName>
</protein>
<feature type="domain" description="C2H2-type" evidence="12">
    <location>
        <begin position="399"/>
        <end position="426"/>
    </location>
</feature>
<dbReference type="Pfam" id="PF07776">
    <property type="entry name" value="zf-AD"/>
    <property type="match status" value="1"/>
</dbReference>
<keyword evidence="9" id="KW-0539">Nucleus</keyword>
<dbReference type="PANTHER" id="PTHR16515:SF49">
    <property type="entry name" value="GASTRULA ZINC FINGER PROTEIN XLCGF49.1-LIKE-RELATED"/>
    <property type="match status" value="1"/>
</dbReference>
<keyword evidence="8" id="KW-0804">Transcription</keyword>
<dbReference type="PANTHER" id="PTHR16515">
    <property type="entry name" value="PR DOMAIN ZINC FINGER PROTEIN"/>
    <property type="match status" value="1"/>
</dbReference>
<dbReference type="InterPro" id="IPR050331">
    <property type="entry name" value="Zinc_finger"/>
</dbReference>
<organism evidence="14 15">
    <name type="scientific">Chironomus riparius</name>
    <dbReference type="NCBI Taxonomy" id="315576"/>
    <lineage>
        <taxon>Eukaryota</taxon>
        <taxon>Metazoa</taxon>
        <taxon>Ecdysozoa</taxon>
        <taxon>Arthropoda</taxon>
        <taxon>Hexapoda</taxon>
        <taxon>Insecta</taxon>
        <taxon>Pterygota</taxon>
        <taxon>Neoptera</taxon>
        <taxon>Endopterygota</taxon>
        <taxon>Diptera</taxon>
        <taxon>Nematocera</taxon>
        <taxon>Chironomoidea</taxon>
        <taxon>Chironomidae</taxon>
        <taxon>Chironominae</taxon>
        <taxon>Chironomus</taxon>
    </lineage>
</organism>
<dbReference type="SUPFAM" id="SSF57716">
    <property type="entry name" value="Glucocorticoid receptor-like (DNA-binding domain)"/>
    <property type="match status" value="1"/>
</dbReference>
<dbReference type="EMBL" id="OU895880">
    <property type="protein sequence ID" value="CAG9810917.1"/>
    <property type="molecule type" value="Genomic_DNA"/>
</dbReference>
<dbReference type="Gene3D" id="3.30.160.60">
    <property type="entry name" value="Classic Zinc Finger"/>
    <property type="match status" value="5"/>
</dbReference>
<evidence type="ECO:0000259" key="13">
    <source>
        <dbReference type="PROSITE" id="PS51915"/>
    </source>
</evidence>
<dbReference type="Pfam" id="PF13894">
    <property type="entry name" value="zf-C2H2_4"/>
    <property type="match status" value="1"/>
</dbReference>
<evidence type="ECO:0000256" key="1">
    <source>
        <dbReference type="ARBA" id="ARBA00004123"/>
    </source>
</evidence>
<keyword evidence="3" id="KW-0677">Repeat</keyword>
<evidence type="ECO:0000256" key="2">
    <source>
        <dbReference type="ARBA" id="ARBA00022723"/>
    </source>
</evidence>
<dbReference type="PROSITE" id="PS00028">
    <property type="entry name" value="ZINC_FINGER_C2H2_1"/>
    <property type="match status" value="6"/>
</dbReference>
<feature type="domain" description="C2H2-type" evidence="12">
    <location>
        <begin position="312"/>
        <end position="340"/>
    </location>
</feature>
<dbReference type="GO" id="GO:0003677">
    <property type="term" value="F:DNA binding"/>
    <property type="evidence" value="ECO:0007669"/>
    <property type="project" value="UniProtKB-KW"/>
</dbReference>
<reference evidence="14" key="2">
    <citation type="submission" date="2022-10" db="EMBL/GenBank/DDBJ databases">
        <authorList>
            <consortium name="ENA_rothamsted_submissions"/>
            <consortium name="culmorum"/>
            <person name="King R."/>
        </authorList>
    </citation>
    <scope>NUCLEOTIDE SEQUENCE</scope>
</reference>
<evidence type="ECO:0000256" key="3">
    <source>
        <dbReference type="ARBA" id="ARBA00022737"/>
    </source>
</evidence>
<proteinExistence type="predicted"/>
<dbReference type="GO" id="GO:0005634">
    <property type="term" value="C:nucleus"/>
    <property type="evidence" value="ECO:0007669"/>
    <property type="project" value="UniProtKB-SubCell"/>
</dbReference>
<dbReference type="SMART" id="SM00868">
    <property type="entry name" value="zf-AD"/>
    <property type="match status" value="1"/>
</dbReference>
<feature type="domain" description="C2H2-type" evidence="12">
    <location>
        <begin position="427"/>
        <end position="450"/>
    </location>
</feature>
<comment type="subcellular location">
    <subcellularLocation>
        <location evidence="1">Nucleus</location>
    </subcellularLocation>
</comment>
<dbReference type="SMART" id="SM00355">
    <property type="entry name" value="ZnF_C2H2"/>
    <property type="match status" value="10"/>
</dbReference>
<keyword evidence="5 11" id="KW-0862">Zinc</keyword>
<keyword evidence="15" id="KW-1185">Reference proteome</keyword>
<evidence type="ECO:0000256" key="8">
    <source>
        <dbReference type="ARBA" id="ARBA00023163"/>
    </source>
</evidence>
<evidence type="ECO:0000256" key="4">
    <source>
        <dbReference type="ARBA" id="ARBA00022771"/>
    </source>
</evidence>
<accession>A0A9N9S4V8</accession>
<dbReference type="Gene3D" id="3.40.1800.20">
    <property type="match status" value="1"/>
</dbReference>
<gene>
    <name evidence="14" type="ORF">CHIRRI_LOCUS13729</name>
</gene>